<keyword evidence="3" id="KW-1185">Reference proteome</keyword>
<keyword evidence="1" id="KW-0732">Signal</keyword>
<gene>
    <name evidence="2" type="ORF">CRP01_20735</name>
</gene>
<dbReference type="Proteomes" id="UP000223913">
    <property type="component" value="Unassembled WGS sequence"/>
</dbReference>
<dbReference type="OrthoDB" id="1491557at2"/>
<dbReference type="PANTHER" id="PTHR35869">
    <property type="entry name" value="OUTER-MEMBRANE LIPOPROTEIN CARRIER PROTEIN"/>
    <property type="match status" value="1"/>
</dbReference>
<sequence length="230" mass="26700">MRSLLLIIIVFAAVWTTEAQVRESEQYTKAEHSDPQAKAILDKLRKKYDAYNSLEADFTLEIQFPEQPKEVQKGTLIRQGDKYKLDLASQSVVSDGKALWLILHNNKEVQINNVPDPDEVDESLLTPEALFNFYEKGKYVYQFVNEFTEKGKLVQHIEFKPLDQYSGYSKLRLVVDKRKNEIVSVTAFAKDGSRYVFNIGTFLPNKSYASNFFTFDKSKYSDYYVEDLRD</sequence>
<dbReference type="CDD" id="cd16325">
    <property type="entry name" value="LolA"/>
    <property type="match status" value="1"/>
</dbReference>
<organism evidence="2 3">
    <name type="scientific">Flavilitoribacter nigricans (strain ATCC 23147 / DSM 23189 / NBRC 102662 / NCIMB 1420 / SS-2)</name>
    <name type="common">Lewinella nigricans</name>
    <dbReference type="NCBI Taxonomy" id="1122177"/>
    <lineage>
        <taxon>Bacteria</taxon>
        <taxon>Pseudomonadati</taxon>
        <taxon>Bacteroidota</taxon>
        <taxon>Saprospiria</taxon>
        <taxon>Saprospirales</taxon>
        <taxon>Lewinellaceae</taxon>
        <taxon>Flavilitoribacter</taxon>
    </lineage>
</organism>
<dbReference type="Pfam" id="PF03548">
    <property type="entry name" value="LolA"/>
    <property type="match status" value="1"/>
</dbReference>
<evidence type="ECO:0000256" key="1">
    <source>
        <dbReference type="ARBA" id="ARBA00022729"/>
    </source>
</evidence>
<reference evidence="2 3" key="1">
    <citation type="submission" date="2017-10" db="EMBL/GenBank/DDBJ databases">
        <title>The draft genome sequence of Lewinella nigricans NBRC 102662.</title>
        <authorList>
            <person name="Wang K."/>
        </authorList>
    </citation>
    <scope>NUCLEOTIDE SEQUENCE [LARGE SCALE GENOMIC DNA]</scope>
    <source>
        <strain evidence="2 3">NBRC 102662</strain>
    </source>
</reference>
<accession>A0A2D0N7I7</accession>
<evidence type="ECO:0000313" key="3">
    <source>
        <dbReference type="Proteomes" id="UP000223913"/>
    </source>
</evidence>
<proteinExistence type="predicted"/>
<evidence type="ECO:0000313" key="2">
    <source>
        <dbReference type="EMBL" id="PHN04437.1"/>
    </source>
</evidence>
<comment type="caution">
    <text evidence="2">The sequence shown here is derived from an EMBL/GenBank/DDBJ whole genome shotgun (WGS) entry which is preliminary data.</text>
</comment>
<dbReference type="EMBL" id="PDUD01000025">
    <property type="protein sequence ID" value="PHN04437.1"/>
    <property type="molecule type" value="Genomic_DNA"/>
</dbReference>
<name>A0A2D0N7I7_FLAN2</name>
<evidence type="ECO:0008006" key="4">
    <source>
        <dbReference type="Google" id="ProtNLM"/>
    </source>
</evidence>
<dbReference type="InterPro" id="IPR004564">
    <property type="entry name" value="OM_lipoprot_carrier_LolA-like"/>
</dbReference>
<dbReference type="AlphaFoldDB" id="A0A2D0N7I7"/>
<dbReference type="Gene3D" id="2.50.20.10">
    <property type="entry name" value="Lipoprotein localisation LolA/LolB/LppX"/>
    <property type="match status" value="1"/>
</dbReference>
<dbReference type="RefSeq" id="WP_099152010.1">
    <property type="nucleotide sequence ID" value="NZ_PDUD01000025.1"/>
</dbReference>
<dbReference type="SUPFAM" id="SSF89392">
    <property type="entry name" value="Prokaryotic lipoproteins and lipoprotein localization factors"/>
    <property type="match status" value="1"/>
</dbReference>
<protein>
    <recommendedName>
        <fullName evidence="4">Outer membrane lipoprotein carrier protein LolA</fullName>
    </recommendedName>
</protein>
<dbReference type="PANTHER" id="PTHR35869:SF1">
    <property type="entry name" value="OUTER-MEMBRANE LIPOPROTEIN CARRIER PROTEIN"/>
    <property type="match status" value="1"/>
</dbReference>
<dbReference type="InterPro" id="IPR029046">
    <property type="entry name" value="LolA/LolB/LppX"/>
</dbReference>